<feature type="compositionally biased region" description="Basic and acidic residues" evidence="9">
    <location>
        <begin position="22"/>
        <end position="36"/>
    </location>
</feature>
<comment type="subcellular location">
    <subcellularLocation>
        <location evidence="1">Cell membrane</location>
        <topology evidence="1">Multi-pass membrane protein</topology>
    </subcellularLocation>
</comment>
<accession>A0A831WAN6</accession>
<gene>
    <name evidence="12" type="ORF">ENI96_07965</name>
</gene>
<feature type="domain" description="P-type ATPase A" evidence="11">
    <location>
        <begin position="175"/>
        <end position="244"/>
    </location>
</feature>
<evidence type="ECO:0000256" key="4">
    <source>
        <dbReference type="ARBA" id="ARBA00022553"/>
    </source>
</evidence>
<proteinExistence type="predicted"/>
<keyword evidence="10" id="KW-1133">Transmembrane helix</keyword>
<evidence type="ECO:0000313" key="12">
    <source>
        <dbReference type="EMBL" id="HEB96352.1"/>
    </source>
</evidence>
<evidence type="ECO:0000313" key="13">
    <source>
        <dbReference type="Proteomes" id="UP000886251"/>
    </source>
</evidence>
<reference evidence="12" key="1">
    <citation type="journal article" date="2020" name="mSystems">
        <title>Genome- and Community-Level Interaction Insights into Carbon Utilization and Element Cycling Functions of Hydrothermarchaeota in Hydrothermal Sediment.</title>
        <authorList>
            <person name="Zhou Z."/>
            <person name="Liu Y."/>
            <person name="Xu W."/>
            <person name="Pan J."/>
            <person name="Luo Z.H."/>
            <person name="Li M."/>
        </authorList>
    </citation>
    <scope>NUCLEOTIDE SEQUENCE [LARGE SCALE GENOMIC DNA]</scope>
    <source>
        <strain evidence="12">HyVt-443</strain>
    </source>
</reference>
<dbReference type="Pfam" id="PF00122">
    <property type="entry name" value="E1-E2_ATPase"/>
    <property type="match status" value="1"/>
</dbReference>
<feature type="non-terminal residue" evidence="12">
    <location>
        <position position="246"/>
    </location>
</feature>
<dbReference type="InterPro" id="IPR059000">
    <property type="entry name" value="ATPase_P-type_domA"/>
</dbReference>
<dbReference type="SUPFAM" id="SSF81653">
    <property type="entry name" value="Calcium ATPase, transduction domain A"/>
    <property type="match status" value="1"/>
</dbReference>
<protein>
    <submittedName>
        <fullName evidence="12">Heavy metal translocating P-type ATPase</fullName>
    </submittedName>
</protein>
<dbReference type="InterPro" id="IPR008250">
    <property type="entry name" value="ATPase_P-typ_transduc_dom_A_sf"/>
</dbReference>
<feature type="transmembrane region" description="Helical" evidence="10">
    <location>
        <begin position="111"/>
        <end position="128"/>
    </location>
</feature>
<keyword evidence="6" id="KW-0460">Magnesium</keyword>
<dbReference type="AlphaFoldDB" id="A0A831WAN6"/>
<evidence type="ECO:0000256" key="9">
    <source>
        <dbReference type="SAM" id="MobiDB-lite"/>
    </source>
</evidence>
<evidence type="ECO:0000256" key="3">
    <source>
        <dbReference type="ARBA" id="ARBA00022475"/>
    </source>
</evidence>
<keyword evidence="7" id="KW-1278">Translocase</keyword>
<keyword evidence="5" id="KW-0479">Metal-binding</keyword>
<evidence type="ECO:0000256" key="1">
    <source>
        <dbReference type="ARBA" id="ARBA00004651"/>
    </source>
</evidence>
<dbReference type="PANTHER" id="PTHR43520">
    <property type="entry name" value="ATP7, ISOFORM B"/>
    <property type="match status" value="1"/>
</dbReference>
<comment type="caution">
    <text evidence="12">The sequence shown here is derived from an EMBL/GenBank/DDBJ whole genome shotgun (WGS) entry which is preliminary data.</text>
</comment>
<name>A0A831WAN6_9GAMM</name>
<dbReference type="GO" id="GO:0043682">
    <property type="term" value="F:P-type divalent copper transporter activity"/>
    <property type="evidence" value="ECO:0007669"/>
    <property type="project" value="TreeGrafter"/>
</dbReference>
<dbReference type="EMBL" id="DRKP01000090">
    <property type="protein sequence ID" value="HEB96352.1"/>
    <property type="molecule type" value="Genomic_DNA"/>
</dbReference>
<dbReference type="GO" id="GO:0005507">
    <property type="term" value="F:copper ion binding"/>
    <property type="evidence" value="ECO:0007669"/>
    <property type="project" value="TreeGrafter"/>
</dbReference>
<keyword evidence="8" id="KW-0406">Ion transport</keyword>
<keyword evidence="10" id="KW-0472">Membrane</keyword>
<dbReference type="GO" id="GO:0005886">
    <property type="term" value="C:plasma membrane"/>
    <property type="evidence" value="ECO:0007669"/>
    <property type="project" value="UniProtKB-SubCell"/>
</dbReference>
<keyword evidence="2" id="KW-0813">Transport</keyword>
<feature type="transmembrane region" description="Helical" evidence="10">
    <location>
        <begin position="48"/>
        <end position="69"/>
    </location>
</feature>
<sequence>MPHTSHHHEPPAEAGPARHRHTADSREQGKHADHADHTGHEIMFRNRFWICLILSVPVLVYSTAIQSWLGYTAPPFAGSRWVVPVISSFLFFYGGFPFLRMAAWELRKRSPGMMTLISLAISVAYFYSMATLVQEIGEDFFWELVTLIDVMLLGHWMEMRSIRQASGALDALARLMPDTAEVVTADGKTVERAVADLQKGDVVLVRPGASVPADGVVIDGESDVNEAMITGESRPVKKSPGSKAIG</sequence>
<feature type="transmembrane region" description="Helical" evidence="10">
    <location>
        <begin position="81"/>
        <end position="99"/>
    </location>
</feature>
<evidence type="ECO:0000256" key="8">
    <source>
        <dbReference type="ARBA" id="ARBA00023065"/>
    </source>
</evidence>
<dbReference type="Gene3D" id="2.70.150.10">
    <property type="entry name" value="Calcium-transporting ATPase, cytoplasmic transduction domain A"/>
    <property type="match status" value="1"/>
</dbReference>
<evidence type="ECO:0000256" key="5">
    <source>
        <dbReference type="ARBA" id="ARBA00022723"/>
    </source>
</evidence>
<dbReference type="Proteomes" id="UP000886251">
    <property type="component" value="Unassembled WGS sequence"/>
</dbReference>
<feature type="region of interest" description="Disordered" evidence="9">
    <location>
        <begin position="1"/>
        <end position="36"/>
    </location>
</feature>
<evidence type="ECO:0000256" key="6">
    <source>
        <dbReference type="ARBA" id="ARBA00022842"/>
    </source>
</evidence>
<evidence type="ECO:0000256" key="2">
    <source>
        <dbReference type="ARBA" id="ARBA00022448"/>
    </source>
</evidence>
<keyword evidence="3" id="KW-1003">Cell membrane</keyword>
<keyword evidence="10" id="KW-0812">Transmembrane</keyword>
<evidence type="ECO:0000259" key="11">
    <source>
        <dbReference type="Pfam" id="PF00122"/>
    </source>
</evidence>
<evidence type="ECO:0000256" key="10">
    <source>
        <dbReference type="SAM" id="Phobius"/>
    </source>
</evidence>
<organism evidence="12 13">
    <name type="scientific">Sedimenticola thiotaurini</name>
    <dbReference type="NCBI Taxonomy" id="1543721"/>
    <lineage>
        <taxon>Bacteria</taxon>
        <taxon>Pseudomonadati</taxon>
        <taxon>Pseudomonadota</taxon>
        <taxon>Gammaproteobacteria</taxon>
        <taxon>Chromatiales</taxon>
        <taxon>Sedimenticolaceae</taxon>
        <taxon>Sedimenticola</taxon>
    </lineage>
</organism>
<dbReference type="GO" id="GO:0055070">
    <property type="term" value="P:copper ion homeostasis"/>
    <property type="evidence" value="ECO:0007669"/>
    <property type="project" value="TreeGrafter"/>
</dbReference>
<evidence type="ECO:0000256" key="7">
    <source>
        <dbReference type="ARBA" id="ARBA00022967"/>
    </source>
</evidence>
<keyword evidence="4" id="KW-0597">Phosphoprotein</keyword>
<dbReference type="PANTHER" id="PTHR43520:SF5">
    <property type="entry name" value="CATION-TRANSPORTING P-TYPE ATPASE-RELATED"/>
    <property type="match status" value="1"/>
</dbReference>